<keyword evidence="4 5" id="KW-0413">Isomerase</keyword>
<dbReference type="CDD" id="cd02573">
    <property type="entry name" value="PseudoU_synth_EcTruB"/>
    <property type="match status" value="1"/>
</dbReference>
<evidence type="ECO:0000259" key="7">
    <source>
        <dbReference type="Pfam" id="PF09142"/>
    </source>
</evidence>
<evidence type="ECO:0000256" key="5">
    <source>
        <dbReference type="HAMAP-Rule" id="MF_01080"/>
    </source>
</evidence>
<comment type="catalytic activity">
    <reaction evidence="1 5">
        <text>uridine(55) in tRNA = pseudouridine(55) in tRNA</text>
        <dbReference type="Rhea" id="RHEA:42532"/>
        <dbReference type="Rhea" id="RHEA-COMP:10101"/>
        <dbReference type="Rhea" id="RHEA-COMP:10102"/>
        <dbReference type="ChEBI" id="CHEBI:65314"/>
        <dbReference type="ChEBI" id="CHEBI:65315"/>
        <dbReference type="EC" id="5.4.99.25"/>
    </reaction>
</comment>
<feature type="active site" description="Nucleophile" evidence="5">
    <location>
        <position position="50"/>
    </location>
</feature>
<dbReference type="InterPro" id="IPR014780">
    <property type="entry name" value="tRNA_psdUridine_synth_TruB"/>
</dbReference>
<dbReference type="RefSeq" id="WP_083372430.1">
    <property type="nucleotide sequence ID" value="NZ_LT629776.1"/>
</dbReference>
<keyword evidence="10" id="KW-1185">Reference proteome</keyword>
<evidence type="ECO:0000259" key="8">
    <source>
        <dbReference type="Pfam" id="PF16198"/>
    </source>
</evidence>
<dbReference type="EMBL" id="LT629776">
    <property type="protein sequence ID" value="SDS65098.1"/>
    <property type="molecule type" value="Genomic_DNA"/>
</dbReference>
<dbReference type="Proteomes" id="UP000185663">
    <property type="component" value="Chromosome I"/>
</dbReference>
<gene>
    <name evidence="5" type="primary">truB</name>
    <name evidence="9" type="ORF">SAMN04489860_2034</name>
</gene>
<dbReference type="Pfam" id="PF16198">
    <property type="entry name" value="TruB_C_2"/>
    <property type="match status" value="1"/>
</dbReference>
<sequence>MNRPTTPRNPAAADGLVVVDKPAGWTSHDVVGRMRRLAGTRKVGHAGTLDPMATGVLVLGVGRATRLLTYIVGADKDYDATIRLGVSTVTDDAEGEVAEAVGARDVDRVAVEAGVQRLTGQISQVPSAVSAIKVDGRRAYSRVRDGEQVELAARDVTVSRFEVLDVRAVLADVPAGTCPVIDVQVRVTVSSGTYVRALARDLGEMLGTGGHLTSLRRARVGGFGLDVARSLDELGAEVDENGVLSTRPMADAARAVFPVRELDDAEVRALSYGQSISPSPEPCTTAGLAPDGTLVALLENRRRRGVDGSRPVLVFAPA</sequence>
<dbReference type="GO" id="GO:1990481">
    <property type="term" value="P:mRNA pseudouridine synthesis"/>
    <property type="evidence" value="ECO:0007669"/>
    <property type="project" value="TreeGrafter"/>
</dbReference>
<evidence type="ECO:0000256" key="1">
    <source>
        <dbReference type="ARBA" id="ARBA00000385"/>
    </source>
</evidence>
<dbReference type="AlphaFoldDB" id="A0A1H1TXW0"/>
<dbReference type="SUPFAM" id="SSF55120">
    <property type="entry name" value="Pseudouridine synthase"/>
    <property type="match status" value="1"/>
</dbReference>
<evidence type="ECO:0000256" key="2">
    <source>
        <dbReference type="ARBA" id="ARBA00005642"/>
    </source>
</evidence>
<feature type="domain" description="tRNA pseudouridine synthase II TruB subfamily 2 C-terminal" evidence="7">
    <location>
        <begin position="257"/>
        <end position="315"/>
    </location>
</feature>
<dbReference type="GO" id="GO:0160148">
    <property type="term" value="F:tRNA pseudouridine(55) synthase activity"/>
    <property type="evidence" value="ECO:0007669"/>
    <property type="project" value="UniProtKB-EC"/>
</dbReference>
<protein>
    <recommendedName>
        <fullName evidence="5">tRNA pseudouridine synthase B</fullName>
        <ecNumber evidence="5">5.4.99.25</ecNumber>
    </recommendedName>
    <alternativeName>
        <fullName evidence="5">tRNA pseudouridine(55) synthase</fullName>
        <shortName evidence="5">Psi55 synthase</shortName>
    </alternativeName>
    <alternativeName>
        <fullName evidence="5">tRNA pseudouridylate synthase</fullName>
    </alternativeName>
    <alternativeName>
        <fullName evidence="5">tRNA-uridine isomerase</fullName>
    </alternativeName>
</protein>
<accession>A0A1H1TXW0</accession>
<evidence type="ECO:0000256" key="4">
    <source>
        <dbReference type="ARBA" id="ARBA00023235"/>
    </source>
</evidence>
<dbReference type="Pfam" id="PF01509">
    <property type="entry name" value="TruB_N"/>
    <property type="match status" value="1"/>
</dbReference>
<dbReference type="NCBIfam" id="TIGR00431">
    <property type="entry name" value="TruB"/>
    <property type="match status" value="1"/>
</dbReference>
<feature type="domain" description="Pseudouridine synthase II N-terminal" evidence="6">
    <location>
        <begin position="35"/>
        <end position="195"/>
    </location>
</feature>
<dbReference type="SUPFAM" id="SSF88697">
    <property type="entry name" value="PUA domain-like"/>
    <property type="match status" value="1"/>
</dbReference>
<comment type="similarity">
    <text evidence="2 5">Belongs to the pseudouridine synthase TruB family. Type 1 subfamily.</text>
</comment>
<dbReference type="PANTHER" id="PTHR13767:SF2">
    <property type="entry name" value="PSEUDOURIDYLATE SYNTHASE TRUB1"/>
    <property type="match status" value="1"/>
</dbReference>
<dbReference type="InterPro" id="IPR020103">
    <property type="entry name" value="PsdUridine_synth_cat_dom_sf"/>
</dbReference>
<comment type="function">
    <text evidence="5">Responsible for synthesis of pseudouridine from uracil-55 in the psi GC loop of transfer RNAs.</text>
</comment>
<keyword evidence="3 5" id="KW-0819">tRNA processing</keyword>
<evidence type="ECO:0000313" key="9">
    <source>
        <dbReference type="EMBL" id="SDS65098.1"/>
    </source>
</evidence>
<dbReference type="InterPro" id="IPR036974">
    <property type="entry name" value="PUA_sf"/>
</dbReference>
<evidence type="ECO:0000313" key="10">
    <source>
        <dbReference type="Proteomes" id="UP000185663"/>
    </source>
</evidence>
<dbReference type="Gene3D" id="2.30.130.10">
    <property type="entry name" value="PUA domain"/>
    <property type="match status" value="1"/>
</dbReference>
<reference evidence="9 10" key="1">
    <citation type="submission" date="2016-10" db="EMBL/GenBank/DDBJ databases">
        <authorList>
            <person name="de Groot N.N."/>
        </authorList>
    </citation>
    <scope>NUCLEOTIDE SEQUENCE [LARGE SCALE GENOMIC DNA]</scope>
    <source>
        <strain evidence="9 10">DSM 22126</strain>
    </source>
</reference>
<dbReference type="eggNOG" id="COG0130">
    <property type="taxonomic scope" value="Bacteria"/>
</dbReference>
<dbReference type="HAMAP" id="MF_01080">
    <property type="entry name" value="TruB_bact"/>
    <property type="match status" value="1"/>
</dbReference>
<evidence type="ECO:0000256" key="3">
    <source>
        <dbReference type="ARBA" id="ARBA00022694"/>
    </source>
</evidence>
<dbReference type="InterPro" id="IPR015225">
    <property type="entry name" value="tRNA_psdUridine_synth_fam2_C"/>
</dbReference>
<dbReference type="OrthoDB" id="9802309at2"/>
<organism evidence="9 10">
    <name type="scientific">Paraoerskovia marina</name>
    <dbReference type="NCBI Taxonomy" id="545619"/>
    <lineage>
        <taxon>Bacteria</taxon>
        <taxon>Bacillati</taxon>
        <taxon>Actinomycetota</taxon>
        <taxon>Actinomycetes</taxon>
        <taxon>Micrococcales</taxon>
        <taxon>Cellulomonadaceae</taxon>
        <taxon>Paraoerskovia</taxon>
    </lineage>
</organism>
<dbReference type="InterPro" id="IPR032819">
    <property type="entry name" value="TruB_C"/>
</dbReference>
<dbReference type="STRING" id="545619.SAMN04489860_2034"/>
<dbReference type="EC" id="5.4.99.25" evidence="5"/>
<dbReference type="Gene3D" id="3.30.2350.10">
    <property type="entry name" value="Pseudouridine synthase"/>
    <property type="match status" value="1"/>
</dbReference>
<dbReference type="GO" id="GO:0003723">
    <property type="term" value="F:RNA binding"/>
    <property type="evidence" value="ECO:0007669"/>
    <property type="project" value="InterPro"/>
</dbReference>
<dbReference type="Pfam" id="PF09142">
    <property type="entry name" value="TruB_C"/>
    <property type="match status" value="1"/>
</dbReference>
<dbReference type="PANTHER" id="PTHR13767">
    <property type="entry name" value="TRNA-PSEUDOURIDINE SYNTHASE"/>
    <property type="match status" value="1"/>
</dbReference>
<name>A0A1H1TXW0_9CELL</name>
<evidence type="ECO:0000259" key="6">
    <source>
        <dbReference type="Pfam" id="PF01509"/>
    </source>
</evidence>
<dbReference type="GO" id="GO:0031119">
    <property type="term" value="P:tRNA pseudouridine synthesis"/>
    <property type="evidence" value="ECO:0007669"/>
    <property type="project" value="UniProtKB-UniRule"/>
</dbReference>
<proteinExistence type="inferred from homology"/>
<feature type="domain" description="tRNA pseudouridylate synthase B C-terminal" evidence="8">
    <location>
        <begin position="196"/>
        <end position="236"/>
    </location>
</feature>
<dbReference type="InterPro" id="IPR002501">
    <property type="entry name" value="PsdUridine_synth_N"/>
</dbReference>
<dbReference type="InterPro" id="IPR015947">
    <property type="entry name" value="PUA-like_sf"/>
</dbReference>